<sequence length="485" mass="51450">MTTLSPPIAIEQSHDVDATSADATGNGVGVGSGSGIGNVDGGNGIEFGRLAAFLQSQKESFLGEIREGRGKGWTVVMGNEAGDLDTLASSIAFSFLSSTLLANRTVPLSLTPSTLLGLRPENLLAFKLANVPPTTLLHTEQLTSTSALTTSGVEYALVDHNKLLPPFGPGIVNAIIDHHDDEGAHPDAGVRVIQVPTGSCASLVTRQFRKQWESSLSSPAGLNGSPVPPELATLLLSAILIDTNGLKSGGKATPTDYESAAFLYPLLTLSSSSDTQSLSVSSSSVPDGLSQVATQLLQTKFDVSGFSTHDLLLRDYKEYSLSTSSKAYPVVQLGLSTVPVALKISLDKEQDGWTSYLSSLDDYMVEKQLDIEGVLTSYQSEKKNKHKRELLLVVRVGGAIPDSATAKKVLDELSIGLEASQVLQLGEWAKKGFKRFLGKKVVLDDVKGGRHAKVWQQGNAKATRKQVAPILVRLCSSIIHSTIST</sequence>
<comment type="caution">
    <text evidence="7">The sequence shown here is derived from an EMBL/GenBank/DDBJ whole genome shotgun (WGS) entry which is preliminary data.</text>
</comment>
<evidence type="ECO:0000256" key="5">
    <source>
        <dbReference type="SAM" id="MobiDB-lite"/>
    </source>
</evidence>
<evidence type="ECO:0000256" key="2">
    <source>
        <dbReference type="ARBA" id="ARBA00022723"/>
    </source>
</evidence>
<evidence type="ECO:0000313" key="7">
    <source>
        <dbReference type="EMBL" id="ORY34668.1"/>
    </source>
</evidence>
<dbReference type="SUPFAM" id="SSF64182">
    <property type="entry name" value="DHH phosphoesterases"/>
    <property type="match status" value="1"/>
</dbReference>
<dbReference type="GO" id="GO:0004309">
    <property type="term" value="F:exopolyphosphatase activity"/>
    <property type="evidence" value="ECO:0007669"/>
    <property type="project" value="TreeGrafter"/>
</dbReference>
<dbReference type="InParanoid" id="A0A1Y2BIQ9"/>
<accession>A0A1Y2BIQ9</accession>
<dbReference type="SMART" id="SM01131">
    <property type="entry name" value="DHHA2"/>
    <property type="match status" value="1"/>
</dbReference>
<protein>
    <recommendedName>
        <fullName evidence="6">DHHA2 domain-containing protein</fullName>
    </recommendedName>
</protein>
<evidence type="ECO:0000256" key="1">
    <source>
        <dbReference type="ARBA" id="ARBA00001936"/>
    </source>
</evidence>
<evidence type="ECO:0000256" key="4">
    <source>
        <dbReference type="ARBA" id="ARBA00023211"/>
    </source>
</evidence>
<dbReference type="Gene3D" id="3.90.1640.10">
    <property type="entry name" value="inorganic pyrophosphatase (n-terminal core)"/>
    <property type="match status" value="1"/>
</dbReference>
<dbReference type="Gene3D" id="3.10.310.20">
    <property type="entry name" value="DHHA2 domain"/>
    <property type="match status" value="1"/>
</dbReference>
<feature type="region of interest" description="Disordered" evidence="5">
    <location>
        <begin position="1"/>
        <end position="24"/>
    </location>
</feature>
<dbReference type="AlphaFoldDB" id="A0A1Y2BIQ9"/>
<dbReference type="Pfam" id="PF01368">
    <property type="entry name" value="DHH"/>
    <property type="match status" value="1"/>
</dbReference>
<dbReference type="InterPro" id="IPR038763">
    <property type="entry name" value="DHH_sf"/>
</dbReference>
<comment type="cofactor">
    <cofactor evidence="1">
        <name>Mn(2+)</name>
        <dbReference type="ChEBI" id="CHEBI:29035"/>
    </cofactor>
</comment>
<dbReference type="InterPro" id="IPR004097">
    <property type="entry name" value="DHHA2"/>
</dbReference>
<dbReference type="InterPro" id="IPR038222">
    <property type="entry name" value="DHHA2_dom_sf"/>
</dbReference>
<dbReference type="PANTHER" id="PTHR12112:SF39">
    <property type="entry name" value="EG:152A3.5 PROTEIN (FBGN0003116_PN PROTEIN)"/>
    <property type="match status" value="1"/>
</dbReference>
<dbReference type="Pfam" id="PF02833">
    <property type="entry name" value="DHHA2"/>
    <property type="match status" value="1"/>
</dbReference>
<keyword evidence="8" id="KW-1185">Reference proteome</keyword>
<feature type="domain" description="DHHA2" evidence="6">
    <location>
        <begin position="293"/>
        <end position="475"/>
    </location>
</feature>
<dbReference type="EMBL" id="MCFC01000002">
    <property type="protein sequence ID" value="ORY34668.1"/>
    <property type="molecule type" value="Genomic_DNA"/>
</dbReference>
<dbReference type="GO" id="GO:0005737">
    <property type="term" value="C:cytoplasm"/>
    <property type="evidence" value="ECO:0007669"/>
    <property type="project" value="InterPro"/>
</dbReference>
<name>A0A1Y2BIQ9_9TREE</name>
<proteinExistence type="predicted"/>
<dbReference type="STRING" id="71784.A0A1Y2BIQ9"/>
<dbReference type="OrthoDB" id="374045at2759"/>
<evidence type="ECO:0000313" key="8">
    <source>
        <dbReference type="Proteomes" id="UP000193986"/>
    </source>
</evidence>
<dbReference type="Proteomes" id="UP000193986">
    <property type="component" value="Unassembled WGS sequence"/>
</dbReference>
<keyword evidence="4" id="KW-0464">Manganese</keyword>
<evidence type="ECO:0000259" key="6">
    <source>
        <dbReference type="SMART" id="SM01131"/>
    </source>
</evidence>
<keyword evidence="3" id="KW-0378">Hydrolase</keyword>
<gene>
    <name evidence="7" type="ORF">BCR39DRAFT_462052</name>
</gene>
<evidence type="ECO:0000256" key="3">
    <source>
        <dbReference type="ARBA" id="ARBA00022801"/>
    </source>
</evidence>
<keyword evidence="2" id="KW-0479">Metal-binding</keyword>
<dbReference type="FunCoup" id="A0A1Y2BIQ9">
    <property type="interactions" value="211"/>
</dbReference>
<organism evidence="7 8">
    <name type="scientific">Naematelia encephala</name>
    <dbReference type="NCBI Taxonomy" id="71784"/>
    <lineage>
        <taxon>Eukaryota</taxon>
        <taxon>Fungi</taxon>
        <taxon>Dikarya</taxon>
        <taxon>Basidiomycota</taxon>
        <taxon>Agaricomycotina</taxon>
        <taxon>Tremellomycetes</taxon>
        <taxon>Tremellales</taxon>
        <taxon>Naemateliaceae</taxon>
        <taxon>Naematelia</taxon>
    </lineage>
</organism>
<dbReference type="InterPro" id="IPR001667">
    <property type="entry name" value="DDH_dom"/>
</dbReference>
<dbReference type="PANTHER" id="PTHR12112">
    <property type="entry name" value="BNIP - RELATED"/>
    <property type="match status" value="1"/>
</dbReference>
<reference evidence="7 8" key="1">
    <citation type="submission" date="2016-07" db="EMBL/GenBank/DDBJ databases">
        <title>Pervasive Adenine N6-methylation of Active Genes in Fungi.</title>
        <authorList>
            <consortium name="DOE Joint Genome Institute"/>
            <person name="Mondo S.J."/>
            <person name="Dannebaum R.O."/>
            <person name="Kuo R.C."/>
            <person name="Labutti K."/>
            <person name="Haridas S."/>
            <person name="Kuo A."/>
            <person name="Salamov A."/>
            <person name="Ahrendt S.R."/>
            <person name="Lipzen A."/>
            <person name="Sullivan W."/>
            <person name="Andreopoulos W.B."/>
            <person name="Clum A."/>
            <person name="Lindquist E."/>
            <person name="Daum C."/>
            <person name="Ramamoorthy G.K."/>
            <person name="Gryganskyi A."/>
            <person name="Culley D."/>
            <person name="Magnuson J.K."/>
            <person name="James T.Y."/>
            <person name="O'Malley M.A."/>
            <person name="Stajich J.E."/>
            <person name="Spatafora J.W."/>
            <person name="Visel A."/>
            <person name="Grigoriev I.V."/>
        </authorList>
    </citation>
    <scope>NUCLEOTIDE SEQUENCE [LARGE SCALE GENOMIC DNA]</scope>
    <source>
        <strain evidence="7 8">68-887.2</strain>
    </source>
</reference>